<reference evidence="11" key="3">
    <citation type="submission" date="2025-08" db="UniProtKB">
        <authorList>
            <consortium name="RefSeq"/>
        </authorList>
    </citation>
    <scope>IDENTIFICATION</scope>
    <source>
        <strain evidence="11">NI907</strain>
    </source>
</reference>
<feature type="transmembrane region" description="Helical" evidence="8">
    <location>
        <begin position="208"/>
        <end position="226"/>
    </location>
</feature>
<accession>A0A6P8BJI0</accession>
<feature type="domain" description="Major facilitator superfamily (MFS) profile" evidence="9">
    <location>
        <begin position="52"/>
        <end position="495"/>
    </location>
</feature>
<dbReference type="AlphaFoldDB" id="A0A6P8BJI0"/>
<feature type="transmembrane region" description="Helical" evidence="8">
    <location>
        <begin position="380"/>
        <end position="399"/>
    </location>
</feature>
<feature type="transmembrane region" description="Helical" evidence="8">
    <location>
        <begin position="446"/>
        <end position="464"/>
    </location>
</feature>
<proteinExistence type="predicted"/>
<dbReference type="InterPro" id="IPR036259">
    <property type="entry name" value="MFS_trans_sf"/>
</dbReference>
<dbReference type="Gene3D" id="1.20.1250.20">
    <property type="entry name" value="MFS general substrate transporter like domains"/>
    <property type="match status" value="1"/>
</dbReference>
<reference evidence="11" key="1">
    <citation type="journal article" date="2019" name="Mol. Biol. Evol.">
        <title>Blast fungal genomes show frequent chromosomal changes, gene gains and losses, and effector gene turnover.</title>
        <authorList>
            <person name="Gomez Luciano L.B."/>
            <person name="Jason Tsai I."/>
            <person name="Chuma I."/>
            <person name="Tosa Y."/>
            <person name="Chen Y.H."/>
            <person name="Li J.Y."/>
            <person name="Li M.Y."/>
            <person name="Jade Lu M.Y."/>
            <person name="Nakayashiki H."/>
            <person name="Li W.H."/>
        </authorList>
    </citation>
    <scope>NUCLEOTIDE SEQUENCE</scope>
    <source>
        <strain evidence="11">NI907</strain>
    </source>
</reference>
<dbReference type="Pfam" id="PF07690">
    <property type="entry name" value="MFS_1"/>
    <property type="match status" value="1"/>
</dbReference>
<evidence type="ECO:0000256" key="7">
    <source>
        <dbReference type="SAM" id="MobiDB-lite"/>
    </source>
</evidence>
<evidence type="ECO:0000313" key="11">
    <source>
        <dbReference type="RefSeq" id="XP_030987154.1"/>
    </source>
</evidence>
<feature type="transmembrane region" description="Helical" evidence="8">
    <location>
        <begin position="411"/>
        <end position="434"/>
    </location>
</feature>
<feature type="transmembrane region" description="Helical" evidence="8">
    <location>
        <begin position="321"/>
        <end position="345"/>
    </location>
</feature>
<dbReference type="InterPro" id="IPR020846">
    <property type="entry name" value="MFS_dom"/>
</dbReference>
<dbReference type="InterPro" id="IPR011701">
    <property type="entry name" value="MFS"/>
</dbReference>
<feature type="compositionally biased region" description="Low complexity" evidence="7">
    <location>
        <begin position="10"/>
        <end position="19"/>
    </location>
</feature>
<keyword evidence="6" id="KW-0325">Glycoprotein</keyword>
<keyword evidence="3 8" id="KW-0812">Transmembrane</keyword>
<dbReference type="PROSITE" id="PS50850">
    <property type="entry name" value="MFS"/>
    <property type="match status" value="1"/>
</dbReference>
<protein>
    <recommendedName>
        <fullName evidence="9">Major facilitator superfamily (MFS) profile domain-containing protein</fullName>
    </recommendedName>
</protein>
<dbReference type="FunFam" id="1.20.1720.10:FF:000009">
    <property type="entry name" value="MFS multidrug transporter"/>
    <property type="match status" value="1"/>
</dbReference>
<reference evidence="11" key="2">
    <citation type="submission" date="2019-10" db="EMBL/GenBank/DDBJ databases">
        <authorList>
            <consortium name="NCBI Genome Project"/>
        </authorList>
    </citation>
    <scope>NUCLEOTIDE SEQUENCE</scope>
    <source>
        <strain evidence="11">NI907</strain>
    </source>
</reference>
<keyword evidence="10" id="KW-1185">Reference proteome</keyword>
<evidence type="ECO:0000256" key="5">
    <source>
        <dbReference type="ARBA" id="ARBA00023136"/>
    </source>
</evidence>
<dbReference type="GeneID" id="41957352"/>
<dbReference type="RefSeq" id="XP_030987154.1">
    <property type="nucleotide sequence ID" value="XM_031122440.1"/>
</dbReference>
<feature type="transmembrane region" description="Helical" evidence="8">
    <location>
        <begin position="118"/>
        <end position="135"/>
    </location>
</feature>
<evidence type="ECO:0000256" key="4">
    <source>
        <dbReference type="ARBA" id="ARBA00022989"/>
    </source>
</evidence>
<dbReference type="GO" id="GO:0015137">
    <property type="term" value="F:citrate transmembrane transporter activity"/>
    <property type="evidence" value="ECO:0007669"/>
    <property type="project" value="UniProtKB-ARBA"/>
</dbReference>
<evidence type="ECO:0000256" key="3">
    <source>
        <dbReference type="ARBA" id="ARBA00022692"/>
    </source>
</evidence>
<gene>
    <name evidence="11" type="ORF">PgNI_02373</name>
</gene>
<evidence type="ECO:0000256" key="2">
    <source>
        <dbReference type="ARBA" id="ARBA00022448"/>
    </source>
</evidence>
<dbReference type="PANTHER" id="PTHR23502:SF51">
    <property type="entry name" value="QUINIDINE RESISTANCE PROTEIN 1-RELATED"/>
    <property type="match status" value="1"/>
</dbReference>
<keyword evidence="2" id="KW-0813">Transport</keyword>
<evidence type="ECO:0000256" key="6">
    <source>
        <dbReference type="ARBA" id="ARBA00023180"/>
    </source>
</evidence>
<dbReference type="SUPFAM" id="SSF103473">
    <property type="entry name" value="MFS general substrate transporter"/>
    <property type="match status" value="1"/>
</dbReference>
<feature type="region of interest" description="Disordered" evidence="7">
    <location>
        <begin position="1"/>
        <end position="34"/>
    </location>
</feature>
<evidence type="ECO:0000259" key="9">
    <source>
        <dbReference type="PROSITE" id="PS50850"/>
    </source>
</evidence>
<dbReference type="FunFam" id="1.20.1250.20:FF:000172">
    <property type="entry name" value="MFS multidrug resistance transporter"/>
    <property type="match status" value="1"/>
</dbReference>
<keyword evidence="5 8" id="KW-0472">Membrane</keyword>
<dbReference type="GO" id="GO:0005886">
    <property type="term" value="C:plasma membrane"/>
    <property type="evidence" value="ECO:0007669"/>
    <property type="project" value="UniProtKB-ARBA"/>
</dbReference>
<feature type="transmembrane region" description="Helical" evidence="8">
    <location>
        <begin position="83"/>
        <end position="106"/>
    </location>
</feature>
<sequence>MSNETSTNPAATAATAATAEKTEPDSLESFVSETTADEEPWSIWSNRGKRTILLGASFAAMLSPLASNIYFPALTSIVNDLDVSASLVNVSISTYILLQGIAPIFTAQLSDTAGRRPIYLLCLVIFLAANVGLGIQNNFTALLVLRCVQSAGSSGVQTLSNAVAADIATPAERGSYVSFAAAAPVLATTLGPIIGGLLAQFAGWHSGFWLLAAVAGVLLLPMAAFFPETCRNVVGNGSIPPPRWNKCYTNTRSQLRNIKRSHAEPLKIKVGFPNPLPPIMLLFNRQCRWPLLYSSIVSCPFYSTLALIPSVFSSIYGYNELQISLCYLPFGLGATIAAIALGRVIDFNFNRHAARLGIAVDKTRRMNLDEFPTARARLEVAVPTIVLSMGSSIAFGWMLQKAVHVSGPLAMLFLVGFCCIGSLNCLAALLLDINPSRAGTITASNNLLRCLLGTAVTGATVPLIQAVGIGWTLTIFGGLNAVFMPLLWYIMKVGSGRRVKV</sequence>
<feature type="transmembrane region" description="Helical" evidence="8">
    <location>
        <begin position="291"/>
        <end position="315"/>
    </location>
</feature>
<organism evidence="10 11">
    <name type="scientific">Pyricularia grisea</name>
    <name type="common">Crabgrass-specific blast fungus</name>
    <name type="synonym">Magnaporthe grisea</name>
    <dbReference type="NCBI Taxonomy" id="148305"/>
    <lineage>
        <taxon>Eukaryota</taxon>
        <taxon>Fungi</taxon>
        <taxon>Dikarya</taxon>
        <taxon>Ascomycota</taxon>
        <taxon>Pezizomycotina</taxon>
        <taxon>Sordariomycetes</taxon>
        <taxon>Sordariomycetidae</taxon>
        <taxon>Magnaporthales</taxon>
        <taxon>Pyriculariaceae</taxon>
        <taxon>Pyricularia</taxon>
    </lineage>
</organism>
<dbReference type="KEGG" id="pgri:PgNI_02373"/>
<dbReference type="GO" id="GO:0140115">
    <property type="term" value="P:export across plasma membrane"/>
    <property type="evidence" value="ECO:0007669"/>
    <property type="project" value="UniProtKB-ARBA"/>
</dbReference>
<feature type="transmembrane region" description="Helical" evidence="8">
    <location>
        <begin position="176"/>
        <end position="202"/>
    </location>
</feature>
<comment type="subcellular location">
    <subcellularLocation>
        <location evidence="1">Membrane</location>
        <topology evidence="1">Multi-pass membrane protein</topology>
    </subcellularLocation>
</comment>
<feature type="transmembrane region" description="Helical" evidence="8">
    <location>
        <begin position="52"/>
        <end position="71"/>
    </location>
</feature>
<name>A0A6P8BJI0_PYRGI</name>
<dbReference type="Proteomes" id="UP000515153">
    <property type="component" value="Unplaced"/>
</dbReference>
<keyword evidence="4 8" id="KW-1133">Transmembrane helix</keyword>
<evidence type="ECO:0000313" key="10">
    <source>
        <dbReference type="Proteomes" id="UP000515153"/>
    </source>
</evidence>
<evidence type="ECO:0000256" key="1">
    <source>
        <dbReference type="ARBA" id="ARBA00004141"/>
    </source>
</evidence>
<evidence type="ECO:0000256" key="8">
    <source>
        <dbReference type="SAM" id="Phobius"/>
    </source>
</evidence>
<feature type="transmembrane region" description="Helical" evidence="8">
    <location>
        <begin position="470"/>
        <end position="490"/>
    </location>
</feature>
<dbReference type="PANTHER" id="PTHR23502">
    <property type="entry name" value="MAJOR FACILITATOR SUPERFAMILY"/>
    <property type="match status" value="1"/>
</dbReference>